<evidence type="ECO:0000313" key="1">
    <source>
        <dbReference type="EMBL" id="ETO14400.1"/>
    </source>
</evidence>
<keyword evidence="2" id="KW-1185">Reference proteome</keyword>
<gene>
    <name evidence="1" type="ORF">RFI_22968</name>
</gene>
<protein>
    <submittedName>
        <fullName evidence="1">Uncharacterized protein</fullName>
    </submittedName>
</protein>
<proteinExistence type="predicted"/>
<reference evidence="1 2" key="1">
    <citation type="journal article" date="2013" name="Curr. Biol.">
        <title>The Genome of the Foraminiferan Reticulomyxa filosa.</title>
        <authorList>
            <person name="Glockner G."/>
            <person name="Hulsmann N."/>
            <person name="Schleicher M."/>
            <person name="Noegel A.A."/>
            <person name="Eichinger L."/>
            <person name="Gallinger C."/>
            <person name="Pawlowski J."/>
            <person name="Sierra R."/>
            <person name="Euteneuer U."/>
            <person name="Pillet L."/>
            <person name="Moustafa A."/>
            <person name="Platzer M."/>
            <person name="Groth M."/>
            <person name="Szafranski K."/>
            <person name="Schliwa M."/>
        </authorList>
    </citation>
    <scope>NUCLEOTIDE SEQUENCE [LARGE SCALE GENOMIC DNA]</scope>
</reference>
<evidence type="ECO:0000313" key="2">
    <source>
        <dbReference type="Proteomes" id="UP000023152"/>
    </source>
</evidence>
<sequence length="131" mass="15381">MKNNTNNNDNNKNKMKAYFGDGWLWAGTTILYLTGLTHRYRLLDPTIYLDKLQRLYPADLNPAPKTKGPFWKTKEVTDTVMEGYKPFVRGLLQGWQDMEKNIDLITAVLESHFKTLQQPIDRFSPQWQEDK</sequence>
<organism evidence="1 2">
    <name type="scientific">Reticulomyxa filosa</name>
    <dbReference type="NCBI Taxonomy" id="46433"/>
    <lineage>
        <taxon>Eukaryota</taxon>
        <taxon>Sar</taxon>
        <taxon>Rhizaria</taxon>
        <taxon>Retaria</taxon>
        <taxon>Foraminifera</taxon>
        <taxon>Monothalamids</taxon>
        <taxon>Reticulomyxidae</taxon>
        <taxon>Reticulomyxa</taxon>
    </lineage>
</organism>
<accession>X6MMV9</accession>
<name>X6MMV9_RETFI</name>
<dbReference type="AlphaFoldDB" id="X6MMV9"/>
<comment type="caution">
    <text evidence="1">The sequence shown here is derived from an EMBL/GenBank/DDBJ whole genome shotgun (WGS) entry which is preliminary data.</text>
</comment>
<dbReference type="OrthoDB" id="10265867at2759"/>
<dbReference type="EMBL" id="ASPP01020054">
    <property type="protein sequence ID" value="ETO14400.1"/>
    <property type="molecule type" value="Genomic_DNA"/>
</dbReference>
<dbReference type="Proteomes" id="UP000023152">
    <property type="component" value="Unassembled WGS sequence"/>
</dbReference>